<organism evidence="1 2">
    <name type="scientific">Phaseolus angularis</name>
    <name type="common">Azuki bean</name>
    <name type="synonym">Vigna angularis</name>
    <dbReference type="NCBI Taxonomy" id="3914"/>
    <lineage>
        <taxon>Eukaryota</taxon>
        <taxon>Viridiplantae</taxon>
        <taxon>Streptophyta</taxon>
        <taxon>Embryophyta</taxon>
        <taxon>Tracheophyta</taxon>
        <taxon>Spermatophyta</taxon>
        <taxon>Magnoliopsida</taxon>
        <taxon>eudicotyledons</taxon>
        <taxon>Gunneridae</taxon>
        <taxon>Pentapetalae</taxon>
        <taxon>rosids</taxon>
        <taxon>fabids</taxon>
        <taxon>Fabales</taxon>
        <taxon>Fabaceae</taxon>
        <taxon>Papilionoideae</taxon>
        <taxon>50 kb inversion clade</taxon>
        <taxon>NPAAA clade</taxon>
        <taxon>indigoferoid/millettioid clade</taxon>
        <taxon>Phaseoleae</taxon>
        <taxon>Vigna</taxon>
    </lineage>
</organism>
<sequence length="196" mass="22008">MSERFHRPFGSRPSSIGLQQDVRSCTPRPFGPWCLTIIFNSAQEMVCSAIFTRPFGQEQLLRPFGSMVLVNSVQALAHRSVTTKPFPCSPIMLNNAQVVADRLVQGNSCTKVLNISFGHIFSRPFEASVDRSMLGHPVQAYNRPLGQSFQDRSIFIPLEDRSVKALADRSVIFSRSFLNLSTVIVLHKMIEIIKLK</sequence>
<evidence type="ECO:0000313" key="1">
    <source>
        <dbReference type="EMBL" id="KOM45657.1"/>
    </source>
</evidence>
<name>A0A0L9USV3_PHAAN</name>
<dbReference type="Proteomes" id="UP000053144">
    <property type="component" value="Chromosome 6"/>
</dbReference>
<proteinExistence type="predicted"/>
<evidence type="ECO:0000313" key="2">
    <source>
        <dbReference type="Proteomes" id="UP000053144"/>
    </source>
</evidence>
<accession>A0A0L9USV3</accession>
<dbReference type="Gramene" id="KOM45657">
    <property type="protein sequence ID" value="KOM45657"/>
    <property type="gene ID" value="LR48_Vigan06g096300"/>
</dbReference>
<dbReference type="EMBL" id="CM003376">
    <property type="protein sequence ID" value="KOM45657.1"/>
    <property type="molecule type" value="Genomic_DNA"/>
</dbReference>
<reference evidence="2" key="1">
    <citation type="journal article" date="2015" name="Proc. Natl. Acad. Sci. U.S.A.">
        <title>Genome sequencing of adzuki bean (Vigna angularis) provides insight into high starch and low fat accumulation and domestication.</title>
        <authorList>
            <person name="Yang K."/>
            <person name="Tian Z."/>
            <person name="Chen C."/>
            <person name="Luo L."/>
            <person name="Zhao B."/>
            <person name="Wang Z."/>
            <person name="Yu L."/>
            <person name="Li Y."/>
            <person name="Sun Y."/>
            <person name="Li W."/>
            <person name="Chen Y."/>
            <person name="Li Y."/>
            <person name="Zhang Y."/>
            <person name="Ai D."/>
            <person name="Zhao J."/>
            <person name="Shang C."/>
            <person name="Ma Y."/>
            <person name="Wu B."/>
            <person name="Wang M."/>
            <person name="Gao L."/>
            <person name="Sun D."/>
            <person name="Zhang P."/>
            <person name="Guo F."/>
            <person name="Wang W."/>
            <person name="Li Y."/>
            <person name="Wang J."/>
            <person name="Varshney R.K."/>
            <person name="Wang J."/>
            <person name="Ling H.Q."/>
            <person name="Wan P."/>
        </authorList>
    </citation>
    <scope>NUCLEOTIDE SEQUENCE</scope>
    <source>
        <strain evidence="2">cv. Jingnong 6</strain>
    </source>
</reference>
<gene>
    <name evidence="1" type="ORF">LR48_Vigan06g096300</name>
</gene>
<dbReference type="AlphaFoldDB" id="A0A0L9USV3"/>
<protein>
    <submittedName>
        <fullName evidence="1">Uncharacterized protein</fullName>
    </submittedName>
</protein>